<evidence type="ECO:0000256" key="11">
    <source>
        <dbReference type="ARBA" id="ARBA00022989"/>
    </source>
</evidence>
<keyword evidence="5" id="KW-0808">Transferase</keyword>
<keyword evidence="11 15" id="KW-1133">Transmembrane helix</keyword>
<evidence type="ECO:0000256" key="13">
    <source>
        <dbReference type="ARBA" id="ARBA00024209"/>
    </source>
</evidence>
<evidence type="ECO:0000256" key="9">
    <source>
        <dbReference type="ARBA" id="ARBA00022786"/>
    </source>
</evidence>
<accession>A0ABC8RCS5</accession>
<feature type="transmembrane region" description="Helical" evidence="15">
    <location>
        <begin position="24"/>
        <end position="48"/>
    </location>
</feature>
<keyword evidence="8 14" id="KW-0863">Zinc-finger</keyword>
<dbReference type="GO" id="GO:0008270">
    <property type="term" value="F:zinc ion binding"/>
    <property type="evidence" value="ECO:0007669"/>
    <property type="project" value="UniProtKB-KW"/>
</dbReference>
<dbReference type="EC" id="2.3.2.27" evidence="4"/>
<comment type="similarity">
    <text evidence="13">Belongs to the RING-type zinc finger family. ATL subfamily.</text>
</comment>
<dbReference type="Gene3D" id="3.30.40.10">
    <property type="entry name" value="Zinc/RING finger domain, C3HC4 (zinc finger)"/>
    <property type="match status" value="1"/>
</dbReference>
<dbReference type="InterPro" id="IPR045899">
    <property type="entry name" value="ATL71-like"/>
</dbReference>
<organism evidence="17 18">
    <name type="scientific">Ilex paraguariensis</name>
    <name type="common">yerba mate</name>
    <dbReference type="NCBI Taxonomy" id="185542"/>
    <lineage>
        <taxon>Eukaryota</taxon>
        <taxon>Viridiplantae</taxon>
        <taxon>Streptophyta</taxon>
        <taxon>Embryophyta</taxon>
        <taxon>Tracheophyta</taxon>
        <taxon>Spermatophyta</taxon>
        <taxon>Magnoliopsida</taxon>
        <taxon>eudicotyledons</taxon>
        <taxon>Gunneridae</taxon>
        <taxon>Pentapetalae</taxon>
        <taxon>asterids</taxon>
        <taxon>campanulids</taxon>
        <taxon>Aquifoliales</taxon>
        <taxon>Aquifoliaceae</taxon>
        <taxon>Ilex</taxon>
    </lineage>
</organism>
<evidence type="ECO:0000256" key="5">
    <source>
        <dbReference type="ARBA" id="ARBA00022679"/>
    </source>
</evidence>
<dbReference type="GO" id="GO:0016020">
    <property type="term" value="C:membrane"/>
    <property type="evidence" value="ECO:0007669"/>
    <property type="project" value="UniProtKB-SubCell"/>
</dbReference>
<comment type="caution">
    <text evidence="17">The sequence shown here is derived from an EMBL/GenBank/DDBJ whole genome shotgun (WGS) entry which is preliminary data.</text>
</comment>
<dbReference type="PANTHER" id="PTHR46719">
    <property type="entry name" value="TRANSCRIPTION FACTOR C2H2 FAMILY-RELATED"/>
    <property type="match status" value="1"/>
</dbReference>
<dbReference type="SMART" id="SM00184">
    <property type="entry name" value="RING"/>
    <property type="match status" value="1"/>
</dbReference>
<evidence type="ECO:0000313" key="18">
    <source>
        <dbReference type="Proteomes" id="UP001642360"/>
    </source>
</evidence>
<evidence type="ECO:0000256" key="3">
    <source>
        <dbReference type="ARBA" id="ARBA00004906"/>
    </source>
</evidence>
<dbReference type="PANTHER" id="PTHR46719:SF7">
    <property type="entry name" value="RING-H2 FINGER PROTEIN ATL71-RELATED"/>
    <property type="match status" value="1"/>
</dbReference>
<sequence>MQMNNTIESTDATDDLGGRSSGSFGFGIGISFGLLAILAIITSGSYICTRWRRQRSAMNRHPSSHRSSIDTTIDDDSVTIQQGLNEATLHTYPKLLYSHAKLHEGDSITSGCSICLVDYKDTDMLRLLAHCGHLFHQNCIDPWLRFHTTCPICRTTPMPTLLATPLTEVVPSSAPQN</sequence>
<evidence type="ECO:0000259" key="16">
    <source>
        <dbReference type="PROSITE" id="PS50089"/>
    </source>
</evidence>
<dbReference type="SUPFAM" id="SSF57850">
    <property type="entry name" value="RING/U-box"/>
    <property type="match status" value="1"/>
</dbReference>
<keyword evidence="12 15" id="KW-0472">Membrane</keyword>
<gene>
    <name evidence="17" type="ORF">ILEXP_LOCUS10450</name>
</gene>
<keyword evidence="18" id="KW-1185">Reference proteome</keyword>
<evidence type="ECO:0000256" key="15">
    <source>
        <dbReference type="SAM" id="Phobius"/>
    </source>
</evidence>
<evidence type="ECO:0000256" key="12">
    <source>
        <dbReference type="ARBA" id="ARBA00023136"/>
    </source>
</evidence>
<reference evidence="17 18" key="1">
    <citation type="submission" date="2024-02" db="EMBL/GenBank/DDBJ databases">
        <authorList>
            <person name="Vignale AGUSTIN F."/>
            <person name="Sosa J E."/>
            <person name="Modenutti C."/>
        </authorList>
    </citation>
    <scope>NUCLEOTIDE SEQUENCE [LARGE SCALE GENOMIC DNA]</scope>
</reference>
<feature type="domain" description="RING-type" evidence="16">
    <location>
        <begin position="112"/>
        <end position="154"/>
    </location>
</feature>
<evidence type="ECO:0000256" key="2">
    <source>
        <dbReference type="ARBA" id="ARBA00004167"/>
    </source>
</evidence>
<dbReference type="PROSITE" id="PS50089">
    <property type="entry name" value="ZF_RING_2"/>
    <property type="match status" value="1"/>
</dbReference>
<dbReference type="AlphaFoldDB" id="A0ABC8RCS5"/>
<evidence type="ECO:0000256" key="4">
    <source>
        <dbReference type="ARBA" id="ARBA00012483"/>
    </source>
</evidence>
<keyword evidence="6 15" id="KW-0812">Transmembrane</keyword>
<evidence type="ECO:0000313" key="17">
    <source>
        <dbReference type="EMBL" id="CAK9142761.1"/>
    </source>
</evidence>
<dbReference type="FunFam" id="3.30.40.10:FF:000187">
    <property type="entry name" value="E3 ubiquitin-protein ligase ATL6"/>
    <property type="match status" value="1"/>
</dbReference>
<evidence type="ECO:0000256" key="7">
    <source>
        <dbReference type="ARBA" id="ARBA00022723"/>
    </source>
</evidence>
<keyword evidence="7" id="KW-0479">Metal-binding</keyword>
<comment type="subcellular location">
    <subcellularLocation>
        <location evidence="2">Membrane</location>
        <topology evidence="2">Single-pass membrane protein</topology>
    </subcellularLocation>
</comment>
<evidence type="ECO:0000256" key="14">
    <source>
        <dbReference type="PROSITE-ProRule" id="PRU00175"/>
    </source>
</evidence>
<dbReference type="Pfam" id="PF13639">
    <property type="entry name" value="zf-RING_2"/>
    <property type="match status" value="1"/>
</dbReference>
<evidence type="ECO:0000256" key="10">
    <source>
        <dbReference type="ARBA" id="ARBA00022833"/>
    </source>
</evidence>
<comment type="pathway">
    <text evidence="3">Protein modification; protein ubiquitination.</text>
</comment>
<evidence type="ECO:0000256" key="6">
    <source>
        <dbReference type="ARBA" id="ARBA00022692"/>
    </source>
</evidence>
<evidence type="ECO:0000256" key="8">
    <source>
        <dbReference type="ARBA" id="ARBA00022771"/>
    </source>
</evidence>
<comment type="catalytic activity">
    <reaction evidence="1">
        <text>S-ubiquitinyl-[E2 ubiquitin-conjugating enzyme]-L-cysteine + [acceptor protein]-L-lysine = [E2 ubiquitin-conjugating enzyme]-L-cysteine + N(6)-ubiquitinyl-[acceptor protein]-L-lysine.</text>
        <dbReference type="EC" id="2.3.2.27"/>
    </reaction>
</comment>
<keyword evidence="10" id="KW-0862">Zinc</keyword>
<name>A0ABC8RCS5_9AQUA</name>
<dbReference type="GO" id="GO:0061630">
    <property type="term" value="F:ubiquitin protein ligase activity"/>
    <property type="evidence" value="ECO:0007669"/>
    <property type="project" value="UniProtKB-EC"/>
</dbReference>
<dbReference type="InterPro" id="IPR001841">
    <property type="entry name" value="Znf_RING"/>
</dbReference>
<protein>
    <recommendedName>
        <fullName evidence="4">RING-type E3 ubiquitin transferase</fullName>
        <ecNumber evidence="4">2.3.2.27</ecNumber>
    </recommendedName>
</protein>
<keyword evidence="9" id="KW-0833">Ubl conjugation pathway</keyword>
<dbReference type="Proteomes" id="UP001642360">
    <property type="component" value="Unassembled WGS sequence"/>
</dbReference>
<proteinExistence type="inferred from homology"/>
<dbReference type="CDD" id="cd16454">
    <property type="entry name" value="RING-H2_PA-TM-RING"/>
    <property type="match status" value="1"/>
</dbReference>
<evidence type="ECO:0000256" key="1">
    <source>
        <dbReference type="ARBA" id="ARBA00000900"/>
    </source>
</evidence>
<dbReference type="EMBL" id="CAUOFW020001248">
    <property type="protein sequence ID" value="CAK9142761.1"/>
    <property type="molecule type" value="Genomic_DNA"/>
</dbReference>
<dbReference type="InterPro" id="IPR013083">
    <property type="entry name" value="Znf_RING/FYVE/PHD"/>
</dbReference>